<accession>A0A1Y0ESU2</accession>
<evidence type="ECO:0000256" key="6">
    <source>
        <dbReference type="PROSITE-ProRule" id="PRU00278"/>
    </source>
</evidence>
<dbReference type="Pfam" id="PF00639">
    <property type="entry name" value="Rotamase"/>
    <property type="match status" value="1"/>
</dbReference>
<comment type="catalytic activity">
    <reaction evidence="1">
        <text>[protein]-peptidylproline (omega=180) = [protein]-peptidylproline (omega=0)</text>
        <dbReference type="Rhea" id="RHEA:16237"/>
        <dbReference type="Rhea" id="RHEA-COMP:10747"/>
        <dbReference type="Rhea" id="RHEA-COMP:10748"/>
        <dbReference type="ChEBI" id="CHEBI:83833"/>
        <dbReference type="ChEBI" id="CHEBI:83834"/>
        <dbReference type="EC" id="5.2.1.8"/>
    </reaction>
</comment>
<feature type="domain" description="PpiC" evidence="8">
    <location>
        <begin position="171"/>
        <end position="270"/>
    </location>
</feature>
<evidence type="ECO:0000313" key="10">
    <source>
        <dbReference type="Proteomes" id="UP000196138"/>
    </source>
</evidence>
<dbReference type="EC" id="5.2.1.8" evidence="3"/>
<evidence type="ECO:0000256" key="5">
    <source>
        <dbReference type="ARBA" id="ARBA00023235"/>
    </source>
</evidence>
<dbReference type="Proteomes" id="UP000196138">
    <property type="component" value="Chromosome"/>
</dbReference>
<dbReference type="InterPro" id="IPR023058">
    <property type="entry name" value="PPIase_PpiC_CS"/>
</dbReference>
<protein>
    <recommendedName>
        <fullName evidence="3">peptidylprolyl isomerase</fullName>
        <ecNumber evidence="3">5.2.1.8</ecNumber>
    </recommendedName>
</protein>
<dbReference type="GO" id="GO:0003755">
    <property type="term" value="F:peptidyl-prolyl cis-trans isomerase activity"/>
    <property type="evidence" value="ECO:0007669"/>
    <property type="project" value="UniProtKB-KW"/>
</dbReference>
<name>A0A1Y0ESU2_9BURK</name>
<evidence type="ECO:0000259" key="8">
    <source>
        <dbReference type="PROSITE" id="PS50198"/>
    </source>
</evidence>
<dbReference type="InterPro" id="IPR050245">
    <property type="entry name" value="PrsA_foldase"/>
</dbReference>
<dbReference type="InterPro" id="IPR046357">
    <property type="entry name" value="PPIase_dom_sf"/>
</dbReference>
<gene>
    <name evidence="9" type="ORF">CCO03_17850</name>
</gene>
<keyword evidence="7" id="KW-0732">Signal</keyword>
<dbReference type="KEGG" id="cser:CCO03_17850"/>
<evidence type="ECO:0000256" key="3">
    <source>
        <dbReference type="ARBA" id="ARBA00013194"/>
    </source>
</evidence>
<dbReference type="AlphaFoldDB" id="A0A1Y0ESU2"/>
<dbReference type="PANTHER" id="PTHR47245:SF2">
    <property type="entry name" value="PEPTIDYL-PROLYL CIS-TRANS ISOMERASE HP_0175-RELATED"/>
    <property type="match status" value="1"/>
</dbReference>
<keyword evidence="4 6" id="KW-0697">Rotamase</keyword>
<evidence type="ECO:0000256" key="7">
    <source>
        <dbReference type="SAM" id="SignalP"/>
    </source>
</evidence>
<keyword evidence="10" id="KW-1185">Reference proteome</keyword>
<dbReference type="EMBL" id="CP021455">
    <property type="protein sequence ID" value="ARU06292.1"/>
    <property type="molecule type" value="Genomic_DNA"/>
</dbReference>
<dbReference type="PROSITE" id="PS01096">
    <property type="entry name" value="PPIC_PPIASE_1"/>
    <property type="match status" value="1"/>
</dbReference>
<keyword evidence="5 6" id="KW-0413">Isomerase</keyword>
<sequence>MVRCAVESFRVGLIGLALVSLGAQAQAPALPVSAQAAAAVPLQVSAGVLQLDPQLALATGPAGTVTLGEVLTSLRETVPAEAQASVTQSDERLGQVATSVYRNKWLAERARSAKLEVKEPEGAAPSEVTRTRFWAEQYMQHQVRQAMPDDATLTKLARTSMKANPANFRWPADKRVRHILLNARQGPDAEVEARAQTLLKQLEDGADFAALAKTQSQDAPSAVLGGELGWLEGKSYVPEFLAAVASLQQPGQRSPVFRTEFGYHIVELEEVRVERAATEAEATEVMRHQVFERRNQEVRARLWQQAGESVRLNDDNLQRVAAAARS</sequence>
<evidence type="ECO:0000256" key="4">
    <source>
        <dbReference type="ARBA" id="ARBA00023110"/>
    </source>
</evidence>
<organism evidence="9 10">
    <name type="scientific">Comamonas serinivorans</name>
    <dbReference type="NCBI Taxonomy" id="1082851"/>
    <lineage>
        <taxon>Bacteria</taxon>
        <taxon>Pseudomonadati</taxon>
        <taxon>Pseudomonadota</taxon>
        <taxon>Betaproteobacteria</taxon>
        <taxon>Burkholderiales</taxon>
        <taxon>Comamonadaceae</taxon>
        <taxon>Comamonas</taxon>
    </lineage>
</organism>
<evidence type="ECO:0000256" key="2">
    <source>
        <dbReference type="ARBA" id="ARBA00007656"/>
    </source>
</evidence>
<reference evidence="9 10" key="1">
    <citation type="submission" date="2017-05" db="EMBL/GenBank/DDBJ databases">
        <authorList>
            <person name="Song R."/>
            <person name="Chenine A.L."/>
            <person name="Ruprecht R.M."/>
        </authorList>
    </citation>
    <scope>NUCLEOTIDE SEQUENCE [LARGE SCALE GENOMIC DNA]</scope>
    <source>
        <strain evidence="9 10">DSM 26136</strain>
    </source>
</reference>
<dbReference type="InterPro" id="IPR000297">
    <property type="entry name" value="PPIase_PpiC"/>
</dbReference>
<dbReference type="PANTHER" id="PTHR47245">
    <property type="entry name" value="PEPTIDYLPROLYL ISOMERASE"/>
    <property type="match status" value="1"/>
</dbReference>
<dbReference type="Gene3D" id="3.10.50.40">
    <property type="match status" value="1"/>
</dbReference>
<feature type="chain" id="PRO_5012937179" description="peptidylprolyl isomerase" evidence="7">
    <location>
        <begin position="26"/>
        <end position="326"/>
    </location>
</feature>
<comment type="similarity">
    <text evidence="2">Belongs to the PpiC/parvulin rotamase family.</text>
</comment>
<dbReference type="SUPFAM" id="SSF54534">
    <property type="entry name" value="FKBP-like"/>
    <property type="match status" value="1"/>
</dbReference>
<dbReference type="PROSITE" id="PS50198">
    <property type="entry name" value="PPIC_PPIASE_2"/>
    <property type="match status" value="1"/>
</dbReference>
<evidence type="ECO:0000256" key="1">
    <source>
        <dbReference type="ARBA" id="ARBA00000971"/>
    </source>
</evidence>
<proteinExistence type="inferred from homology"/>
<feature type="signal peptide" evidence="7">
    <location>
        <begin position="1"/>
        <end position="25"/>
    </location>
</feature>
<evidence type="ECO:0000313" key="9">
    <source>
        <dbReference type="EMBL" id="ARU06292.1"/>
    </source>
</evidence>